<sequence>MSNVFRTHVSAGHRTIAPKKIVYQEVPPQADEHLLQQRQAEQLKDQAGRLQQQAEQAWKETQEKIRQEENDSQARIAAWAEEAKQQGYAEGFESGKQEGLEAWQQQISHAGRIIESAEQAFHERLNEAEPTVIDIAVQALEKMLGPEWLPDEHWRMQLSTAVSALREQGHIRVLVSAGEYEEVRMYKEELQSAAGSEQKVTIYPDAQMRQSQCVLETDFGKIDVSLETQLQELKKQLQAVVKEGMPV</sequence>
<evidence type="ECO:0000256" key="1">
    <source>
        <dbReference type="ARBA" id="ARBA00003041"/>
    </source>
</evidence>
<evidence type="ECO:0000259" key="9">
    <source>
        <dbReference type="Pfam" id="PF02108"/>
    </source>
</evidence>
<dbReference type="PANTHER" id="PTHR34982">
    <property type="entry name" value="YOP PROTEINS TRANSLOCATION PROTEIN L"/>
    <property type="match status" value="1"/>
</dbReference>
<evidence type="ECO:0000256" key="3">
    <source>
        <dbReference type="ARBA" id="ARBA00022448"/>
    </source>
</evidence>
<dbReference type="Proteomes" id="UP000321051">
    <property type="component" value="Unassembled WGS sequence"/>
</dbReference>
<dbReference type="AlphaFoldDB" id="A0A510Y2H9"/>
<dbReference type="InterPro" id="IPR018035">
    <property type="entry name" value="Flagellar_FliH/T3SS_HrpE"/>
</dbReference>
<dbReference type="Pfam" id="PF02108">
    <property type="entry name" value="FliH"/>
    <property type="match status" value="1"/>
</dbReference>
<dbReference type="GO" id="GO:0015031">
    <property type="term" value="P:protein transport"/>
    <property type="evidence" value="ECO:0007669"/>
    <property type="project" value="UniProtKB-KW"/>
</dbReference>
<keyword evidence="3" id="KW-0813">Transport</keyword>
<dbReference type="GO" id="GO:0044781">
    <property type="term" value="P:bacterial-type flagellum organization"/>
    <property type="evidence" value="ECO:0007669"/>
    <property type="project" value="UniProtKB-KW"/>
</dbReference>
<dbReference type="EMBL" id="BJUN01000001">
    <property type="protein sequence ID" value="GEK57393.1"/>
    <property type="molecule type" value="Genomic_DNA"/>
</dbReference>
<keyword evidence="11" id="KW-1185">Reference proteome</keyword>
<dbReference type="NCBIfam" id="TIGR03825">
    <property type="entry name" value="FliH_bacil"/>
    <property type="match status" value="1"/>
</dbReference>
<keyword evidence="8" id="KW-0175">Coiled coil</keyword>
<evidence type="ECO:0000256" key="7">
    <source>
        <dbReference type="NCBIfam" id="TIGR03825"/>
    </source>
</evidence>
<feature type="coiled-coil region" evidence="8">
    <location>
        <begin position="33"/>
        <end position="71"/>
    </location>
</feature>
<comment type="similarity">
    <text evidence="2">Belongs to the FliH family.</text>
</comment>
<gene>
    <name evidence="10" type="ORF">MHA01_02980</name>
</gene>
<comment type="function">
    <text evidence="1">Needed for flagellar regrowth and assembly.</text>
</comment>
<evidence type="ECO:0000256" key="5">
    <source>
        <dbReference type="ARBA" id="ARBA00022927"/>
    </source>
</evidence>
<dbReference type="InterPro" id="IPR051472">
    <property type="entry name" value="T3SS_Stator/FliH"/>
</dbReference>
<dbReference type="InterPro" id="IPR022524">
    <property type="entry name" value="FliH_Bacilli"/>
</dbReference>
<dbReference type="PANTHER" id="PTHR34982:SF1">
    <property type="entry name" value="FLAGELLAR ASSEMBLY PROTEIN FLIH"/>
    <property type="match status" value="1"/>
</dbReference>
<dbReference type="GO" id="GO:0005829">
    <property type="term" value="C:cytosol"/>
    <property type="evidence" value="ECO:0007669"/>
    <property type="project" value="TreeGrafter"/>
</dbReference>
<name>A0A510Y2H9_MARHA</name>
<evidence type="ECO:0000256" key="6">
    <source>
        <dbReference type="ARBA" id="ARBA00023225"/>
    </source>
</evidence>
<protein>
    <recommendedName>
        <fullName evidence="7">Flagellar assembly protein FliH</fullName>
    </recommendedName>
</protein>
<comment type="caution">
    <text evidence="10">The sequence shown here is derived from an EMBL/GenBank/DDBJ whole genome shotgun (WGS) entry which is preliminary data.</text>
</comment>
<evidence type="ECO:0000256" key="4">
    <source>
        <dbReference type="ARBA" id="ARBA00022795"/>
    </source>
</evidence>
<dbReference type="RefSeq" id="WP_158219055.1">
    <property type="nucleotide sequence ID" value="NZ_BJUN01000001.1"/>
</dbReference>
<accession>A0A510Y2H9</accession>
<keyword evidence="4" id="KW-1005">Bacterial flagellum biogenesis</keyword>
<evidence type="ECO:0000256" key="8">
    <source>
        <dbReference type="SAM" id="Coils"/>
    </source>
</evidence>
<keyword evidence="6" id="KW-1006">Bacterial flagellum protein export</keyword>
<keyword evidence="5" id="KW-0653">Protein transport</keyword>
<proteinExistence type="inferred from homology"/>
<evidence type="ECO:0000313" key="11">
    <source>
        <dbReference type="Proteomes" id="UP000321051"/>
    </source>
</evidence>
<evidence type="ECO:0000313" key="10">
    <source>
        <dbReference type="EMBL" id="GEK57393.1"/>
    </source>
</evidence>
<evidence type="ECO:0000256" key="2">
    <source>
        <dbReference type="ARBA" id="ARBA00006602"/>
    </source>
</evidence>
<organism evidence="10 11">
    <name type="scientific">Marinococcus halophilus</name>
    <dbReference type="NCBI Taxonomy" id="1371"/>
    <lineage>
        <taxon>Bacteria</taxon>
        <taxon>Bacillati</taxon>
        <taxon>Bacillota</taxon>
        <taxon>Bacilli</taxon>
        <taxon>Bacillales</taxon>
        <taxon>Bacillaceae</taxon>
        <taxon>Marinococcus</taxon>
    </lineage>
</organism>
<reference evidence="10 11" key="1">
    <citation type="submission" date="2019-07" db="EMBL/GenBank/DDBJ databases">
        <title>Whole genome shotgun sequence of Marinococcus halophilus NBRC 102359.</title>
        <authorList>
            <person name="Hosoyama A."/>
            <person name="Uohara A."/>
            <person name="Ohji S."/>
            <person name="Ichikawa N."/>
        </authorList>
    </citation>
    <scope>NUCLEOTIDE SEQUENCE [LARGE SCALE GENOMIC DNA]</scope>
    <source>
        <strain evidence="10 11">NBRC 102359</strain>
    </source>
</reference>
<dbReference type="STRING" id="1371.GCA_900166605_02439"/>
<feature type="domain" description="Flagellar assembly protein FliH/Type III secretion system HrpE" evidence="9">
    <location>
        <begin position="105"/>
        <end position="233"/>
    </location>
</feature>